<evidence type="ECO:0000256" key="2">
    <source>
        <dbReference type="ARBA" id="ARBA00009012"/>
    </source>
</evidence>
<feature type="transmembrane region" description="Helical" evidence="6">
    <location>
        <begin position="12"/>
        <end position="29"/>
    </location>
</feature>
<organism evidence="7">
    <name type="scientific">Zea mays</name>
    <name type="common">Maize</name>
    <dbReference type="NCBI Taxonomy" id="4577"/>
    <lineage>
        <taxon>Eukaryota</taxon>
        <taxon>Viridiplantae</taxon>
        <taxon>Streptophyta</taxon>
        <taxon>Embryophyta</taxon>
        <taxon>Tracheophyta</taxon>
        <taxon>Spermatophyta</taxon>
        <taxon>Magnoliopsida</taxon>
        <taxon>Liliopsida</taxon>
        <taxon>Poales</taxon>
        <taxon>Poaceae</taxon>
        <taxon>PACMAD clade</taxon>
        <taxon>Panicoideae</taxon>
        <taxon>Andropogonodae</taxon>
        <taxon>Andropogoneae</taxon>
        <taxon>Tripsacinae</taxon>
        <taxon>Zea</taxon>
    </lineage>
</organism>
<dbReference type="ExpressionAtlas" id="A0A3L6FE76">
    <property type="expression patterns" value="baseline and differential"/>
</dbReference>
<proteinExistence type="inferred from homology"/>
<dbReference type="AlphaFoldDB" id="A0A3L6FE76"/>
<feature type="transmembrane region" description="Helical" evidence="6">
    <location>
        <begin position="248"/>
        <end position="272"/>
    </location>
</feature>
<evidence type="ECO:0000256" key="3">
    <source>
        <dbReference type="ARBA" id="ARBA00022692"/>
    </source>
</evidence>
<evidence type="ECO:0000256" key="5">
    <source>
        <dbReference type="ARBA" id="ARBA00023136"/>
    </source>
</evidence>
<keyword evidence="5 6" id="KW-0472">Membrane</keyword>
<dbReference type="Proteomes" id="UP000251960">
    <property type="component" value="Chromosome 3"/>
</dbReference>
<protein>
    <submittedName>
        <fullName evidence="7">Protein PGR</fullName>
    </submittedName>
</protein>
<reference evidence="7" key="1">
    <citation type="journal article" date="2018" name="Nat. Genet.">
        <title>Extensive intraspecific gene order and gene structural variations between Mo17 and other maize genomes.</title>
        <authorList>
            <person name="Sun S."/>
            <person name="Zhou Y."/>
            <person name="Chen J."/>
            <person name="Shi J."/>
            <person name="Zhao H."/>
            <person name="Zhao H."/>
            <person name="Song W."/>
            <person name="Zhang M."/>
            <person name="Cui Y."/>
            <person name="Dong X."/>
            <person name="Liu H."/>
            <person name="Ma X."/>
            <person name="Jiao Y."/>
            <person name="Wang B."/>
            <person name="Wei X."/>
            <person name="Stein J.C."/>
            <person name="Glaubitz J.C."/>
            <person name="Lu F."/>
            <person name="Yu G."/>
            <person name="Liang C."/>
            <person name="Fengler K."/>
            <person name="Li B."/>
            <person name="Rafalski A."/>
            <person name="Schnable P.S."/>
            <person name="Ware D.H."/>
            <person name="Buckler E.S."/>
            <person name="Lai J."/>
        </authorList>
    </citation>
    <scope>NUCLEOTIDE SEQUENCE [LARGE SCALE GENOMIC DNA]</scope>
    <source>
        <tissue evidence="7">Seedling</tissue>
    </source>
</reference>
<feature type="transmembrane region" description="Helical" evidence="6">
    <location>
        <begin position="210"/>
        <end position="236"/>
    </location>
</feature>
<name>A0A3L6FE76_MAIZE</name>
<keyword evidence="3 6" id="KW-0812">Transmembrane</keyword>
<keyword evidence="4 6" id="KW-1133">Transmembrane helix</keyword>
<gene>
    <name evidence="7" type="primary">PGR_1</name>
    <name evidence="7" type="ORF">Zm00014a_005717</name>
</gene>
<dbReference type="PANTHER" id="PTHR13353:SF8">
    <property type="entry name" value="OS01G0178200 PROTEIN"/>
    <property type="match status" value="1"/>
</dbReference>
<feature type="transmembrane region" description="Helical" evidence="6">
    <location>
        <begin position="41"/>
        <end position="68"/>
    </location>
</feature>
<comment type="subcellular location">
    <subcellularLocation>
        <location evidence="1">Membrane</location>
        <topology evidence="1">Multi-pass membrane protein</topology>
    </subcellularLocation>
</comment>
<dbReference type="PANTHER" id="PTHR13353">
    <property type="entry name" value="TRANSMEMBRANE PROTEIN 19"/>
    <property type="match status" value="1"/>
</dbReference>
<evidence type="ECO:0000256" key="4">
    <source>
        <dbReference type="ARBA" id="ARBA00022989"/>
    </source>
</evidence>
<evidence type="ECO:0000256" key="6">
    <source>
        <dbReference type="SAM" id="Phobius"/>
    </source>
</evidence>
<accession>A0A3L6FE76</accession>
<dbReference type="EMBL" id="NCVQ01000004">
    <property type="protein sequence ID" value="PWZ31118.1"/>
    <property type="molecule type" value="Genomic_DNA"/>
</dbReference>
<comment type="similarity">
    <text evidence="2">Belongs to the TMEM19 family.</text>
</comment>
<sequence length="326" mass="33907">MDHGGGGVGGSGIWIRAAVAVAAGAAIAARAVRRKSVDSSAVFVGVPAMVAHTVAGYRFAGLLLVFFFTSSRVTRVGEARKRALDPEFKEGGQRNCSLENFLLFTSLALYRLQMTSVPVQPTLIGRKQVLSNSGIASILVVLIASVTGGTDRCLDSKESTLVTALIGGVIGHYACCNGDTWSSELGILSKAEPRIITTFKRVRKGTNGGVTIDGLLAAAAAGFSIGLAFVLIGFFTTQCAPDVFWNQLLAIPLATAAGLCGSLIDSFLGATVQYSGFCSVRKKVVGVDGPTVTRISGMNILDNNGVNVVSVFLTTALTAVACTYIF</sequence>
<dbReference type="GO" id="GO:0016020">
    <property type="term" value="C:membrane"/>
    <property type="evidence" value="ECO:0007669"/>
    <property type="project" value="UniProtKB-SubCell"/>
</dbReference>
<evidence type="ECO:0000256" key="1">
    <source>
        <dbReference type="ARBA" id="ARBA00004141"/>
    </source>
</evidence>
<dbReference type="Pfam" id="PF01940">
    <property type="entry name" value="DUF92"/>
    <property type="match status" value="1"/>
</dbReference>
<evidence type="ECO:0000313" key="7">
    <source>
        <dbReference type="EMBL" id="PWZ31118.1"/>
    </source>
</evidence>
<comment type="caution">
    <text evidence="7">The sequence shown here is derived from an EMBL/GenBank/DDBJ whole genome shotgun (WGS) entry which is preliminary data.</text>
</comment>
<dbReference type="InterPro" id="IPR002794">
    <property type="entry name" value="DUF92_TMEM19"/>
</dbReference>